<keyword evidence="1" id="KW-0678">Repressor</keyword>
<dbReference type="PANTHER" id="PTHR43479:SF11">
    <property type="entry name" value="ACREF_ENVCD OPERON REPRESSOR-RELATED"/>
    <property type="match status" value="1"/>
</dbReference>
<sequence>MDMEAQNKRKIERKKQLQAIALEMFAMQGYDQTKISDIVARANVSQGTFYWYFKSKEMIANEMLTQGREAILKTISTGYRSEKGTIHDSFMSSSRLFEQLFSFAKENHYFMMILIKGIHSQQTLQLKVDEIKNDMQQAFAKNIRRASELNMMPREVDPALHAVFVMSLLEGILSRWLFQSSEEEWQYLKLEQLVEKTVQFEFFGLFGV</sequence>
<evidence type="ECO:0000259" key="4">
    <source>
        <dbReference type="PROSITE" id="PS50977"/>
    </source>
</evidence>
<proteinExistence type="predicted"/>
<evidence type="ECO:0000313" key="6">
    <source>
        <dbReference type="Proteomes" id="UP000316626"/>
    </source>
</evidence>
<reference evidence="5 6" key="1">
    <citation type="submission" date="2019-06" db="EMBL/GenBank/DDBJ databases">
        <title>Psychrobacillus vulpis sp. nov., a new species isolated from feces of a red fox that inhabits in The Tablas de Daimiel Natural Park, Albacete, Spain.</title>
        <authorList>
            <person name="Rodriguez M."/>
            <person name="Reina J.C."/>
            <person name="Bejar V."/>
            <person name="Llamas I."/>
        </authorList>
    </citation>
    <scope>NUCLEOTIDE SEQUENCE [LARGE SCALE GENOMIC DNA]</scope>
    <source>
        <strain evidence="5 6">Z8</strain>
    </source>
</reference>
<dbReference type="OrthoDB" id="9812484at2"/>
<evidence type="ECO:0000256" key="3">
    <source>
        <dbReference type="PROSITE-ProRule" id="PRU00335"/>
    </source>
</evidence>
<dbReference type="PROSITE" id="PS50977">
    <property type="entry name" value="HTH_TETR_2"/>
    <property type="match status" value="1"/>
</dbReference>
<dbReference type="PANTHER" id="PTHR43479">
    <property type="entry name" value="ACREF/ENVCD OPERON REPRESSOR-RELATED"/>
    <property type="match status" value="1"/>
</dbReference>
<accession>A0A544TUE5</accession>
<dbReference type="Proteomes" id="UP000316626">
    <property type="component" value="Unassembled WGS sequence"/>
</dbReference>
<dbReference type="SUPFAM" id="SSF48498">
    <property type="entry name" value="Tetracyclin repressor-like, C-terminal domain"/>
    <property type="match status" value="1"/>
</dbReference>
<name>A0A544TUE5_9BACI</name>
<keyword evidence="2 3" id="KW-0238">DNA-binding</keyword>
<evidence type="ECO:0000256" key="2">
    <source>
        <dbReference type="ARBA" id="ARBA00023125"/>
    </source>
</evidence>
<dbReference type="GO" id="GO:0003677">
    <property type="term" value="F:DNA binding"/>
    <property type="evidence" value="ECO:0007669"/>
    <property type="project" value="UniProtKB-UniRule"/>
</dbReference>
<dbReference type="InterPro" id="IPR001647">
    <property type="entry name" value="HTH_TetR"/>
</dbReference>
<protein>
    <submittedName>
        <fullName evidence="5">TetR/AcrR family transcriptional regulator</fullName>
    </submittedName>
</protein>
<organism evidence="5 6">
    <name type="scientific">Psychrobacillus vulpis</name>
    <dbReference type="NCBI Taxonomy" id="2325572"/>
    <lineage>
        <taxon>Bacteria</taxon>
        <taxon>Bacillati</taxon>
        <taxon>Bacillota</taxon>
        <taxon>Bacilli</taxon>
        <taxon>Bacillales</taxon>
        <taxon>Bacillaceae</taxon>
        <taxon>Psychrobacillus</taxon>
    </lineage>
</organism>
<dbReference type="Gene3D" id="1.10.357.10">
    <property type="entry name" value="Tetracycline Repressor, domain 2"/>
    <property type="match status" value="1"/>
</dbReference>
<evidence type="ECO:0000313" key="5">
    <source>
        <dbReference type="EMBL" id="TQR21040.1"/>
    </source>
</evidence>
<dbReference type="EMBL" id="VDGI01000003">
    <property type="protein sequence ID" value="TQR21040.1"/>
    <property type="molecule type" value="Genomic_DNA"/>
</dbReference>
<comment type="caution">
    <text evidence="5">The sequence shown here is derived from an EMBL/GenBank/DDBJ whole genome shotgun (WGS) entry which is preliminary data.</text>
</comment>
<evidence type="ECO:0000256" key="1">
    <source>
        <dbReference type="ARBA" id="ARBA00022491"/>
    </source>
</evidence>
<dbReference type="AlphaFoldDB" id="A0A544TUE5"/>
<feature type="domain" description="HTH tetR-type" evidence="4">
    <location>
        <begin position="11"/>
        <end position="71"/>
    </location>
</feature>
<dbReference type="InterPro" id="IPR036271">
    <property type="entry name" value="Tet_transcr_reg_TetR-rel_C_sf"/>
</dbReference>
<keyword evidence="6" id="KW-1185">Reference proteome</keyword>
<dbReference type="Pfam" id="PF00440">
    <property type="entry name" value="TetR_N"/>
    <property type="match status" value="1"/>
</dbReference>
<dbReference type="InterPro" id="IPR009057">
    <property type="entry name" value="Homeodomain-like_sf"/>
</dbReference>
<dbReference type="InterPro" id="IPR050624">
    <property type="entry name" value="HTH-type_Tx_Regulator"/>
</dbReference>
<dbReference type="PRINTS" id="PR00455">
    <property type="entry name" value="HTHTETR"/>
</dbReference>
<feature type="DNA-binding region" description="H-T-H motif" evidence="3">
    <location>
        <begin position="34"/>
        <end position="53"/>
    </location>
</feature>
<gene>
    <name evidence="5" type="ORF">FG384_05445</name>
</gene>
<dbReference type="SUPFAM" id="SSF46689">
    <property type="entry name" value="Homeodomain-like"/>
    <property type="match status" value="1"/>
</dbReference>